<feature type="region of interest" description="Disordered" evidence="1">
    <location>
        <begin position="523"/>
        <end position="642"/>
    </location>
</feature>
<reference evidence="2 3" key="2">
    <citation type="submission" date="2022-06" db="EMBL/GenBank/DDBJ databases">
        <title>Genomic Encyclopedia of Type Strains, Phase I: the one thousand microbial genomes (KMG-I) project.</title>
        <authorList>
            <person name="Kyrpides N."/>
        </authorList>
    </citation>
    <scope>NUCLEOTIDE SEQUENCE [LARGE SCALE GENOMIC DNA]</scope>
    <source>
        <strain evidence="2 3">DSM 43889</strain>
    </source>
</reference>
<accession>A0ABT1JDX3</accession>
<feature type="region of interest" description="Disordered" evidence="1">
    <location>
        <begin position="812"/>
        <end position="891"/>
    </location>
</feature>
<gene>
    <name evidence="2" type="ORF">G443_000957</name>
</gene>
<feature type="compositionally biased region" description="Low complexity" evidence="1">
    <location>
        <begin position="817"/>
        <end position="829"/>
    </location>
</feature>
<dbReference type="EMBL" id="AUBJ02000001">
    <property type="protein sequence ID" value="MCP2330687.1"/>
    <property type="molecule type" value="Genomic_DNA"/>
</dbReference>
<feature type="compositionally biased region" description="Basic residues" evidence="1">
    <location>
        <begin position="1231"/>
        <end position="1243"/>
    </location>
</feature>
<name>A0ABT1JDX3_ACTCY</name>
<comment type="caution">
    <text evidence="2">The sequence shown here is derived from an EMBL/GenBank/DDBJ whole genome shotgun (WGS) entry which is preliminary data.</text>
</comment>
<evidence type="ECO:0000313" key="2">
    <source>
        <dbReference type="EMBL" id="MCP2330687.1"/>
    </source>
</evidence>
<dbReference type="SUPFAM" id="SSF55486">
    <property type="entry name" value="Metalloproteases ('zincins'), catalytic domain"/>
    <property type="match status" value="1"/>
</dbReference>
<feature type="region of interest" description="Disordered" evidence="1">
    <location>
        <begin position="1213"/>
        <end position="1340"/>
    </location>
</feature>
<feature type="compositionally biased region" description="Basic and acidic residues" evidence="1">
    <location>
        <begin position="860"/>
        <end position="875"/>
    </location>
</feature>
<feature type="compositionally biased region" description="Low complexity" evidence="1">
    <location>
        <begin position="1267"/>
        <end position="1281"/>
    </location>
</feature>
<dbReference type="Proteomes" id="UP000791080">
    <property type="component" value="Unassembled WGS sequence"/>
</dbReference>
<feature type="compositionally biased region" description="Basic residues" evidence="1">
    <location>
        <begin position="1256"/>
        <end position="1266"/>
    </location>
</feature>
<organism evidence="2 3">
    <name type="scientific">Actinoalloteichus caeruleus DSM 43889</name>
    <dbReference type="NCBI Taxonomy" id="1120930"/>
    <lineage>
        <taxon>Bacteria</taxon>
        <taxon>Bacillati</taxon>
        <taxon>Actinomycetota</taxon>
        <taxon>Actinomycetes</taxon>
        <taxon>Pseudonocardiales</taxon>
        <taxon>Pseudonocardiaceae</taxon>
        <taxon>Actinoalloteichus</taxon>
        <taxon>Actinoalloteichus cyanogriseus</taxon>
    </lineage>
</organism>
<protein>
    <submittedName>
        <fullName evidence="2">Uncharacterized protein</fullName>
    </submittedName>
</protein>
<feature type="compositionally biased region" description="Basic and acidic residues" evidence="1">
    <location>
        <begin position="596"/>
        <end position="610"/>
    </location>
</feature>
<feature type="compositionally biased region" description="Basic and acidic residues" evidence="1">
    <location>
        <begin position="830"/>
        <end position="853"/>
    </location>
</feature>
<feature type="compositionally biased region" description="Pro residues" evidence="1">
    <location>
        <begin position="1305"/>
        <end position="1315"/>
    </location>
</feature>
<reference evidence="2 3" key="1">
    <citation type="submission" date="2013-07" db="EMBL/GenBank/DDBJ databases">
        <authorList>
            <consortium name="DOE Joint Genome Institute"/>
            <person name="Reeve W."/>
            <person name="Huntemann M."/>
            <person name="Han J."/>
            <person name="Chen A."/>
            <person name="Kyrpides N."/>
            <person name="Mavromatis K."/>
            <person name="Markowitz V."/>
            <person name="Palaniappan K."/>
            <person name="Ivanova N."/>
            <person name="Schaumberg A."/>
            <person name="Pati A."/>
            <person name="Liolios K."/>
            <person name="Nordberg H.P."/>
            <person name="Cantor M.N."/>
            <person name="Hua S.X."/>
            <person name="Woyke T."/>
        </authorList>
    </citation>
    <scope>NUCLEOTIDE SEQUENCE [LARGE SCALE GENOMIC DNA]</scope>
    <source>
        <strain evidence="2 3">DSM 43889</strain>
    </source>
</reference>
<feature type="compositionally biased region" description="Basic residues" evidence="1">
    <location>
        <begin position="1282"/>
        <end position="1299"/>
    </location>
</feature>
<evidence type="ECO:0000313" key="3">
    <source>
        <dbReference type="Proteomes" id="UP000791080"/>
    </source>
</evidence>
<dbReference type="RefSeq" id="WP_253860136.1">
    <property type="nucleotide sequence ID" value="NZ_AUBJ02000001.1"/>
</dbReference>
<evidence type="ECO:0000256" key="1">
    <source>
        <dbReference type="SAM" id="MobiDB-lite"/>
    </source>
</evidence>
<proteinExistence type="predicted"/>
<sequence>MTRIYDVQREALDEQLTQVRAGRTMTWDTMTSSDGGVSVWVERATPDVDYPVKREALQGALDRVSRAGYRFPGPVMVTMAPPDARGVLTQMMHLRDPGTGAHSWHLLLGPNVFRPNDASGTDYGVRGGVGESGMRGVAHRVADARYDAKHKFQSLGIGRPKSESRNYRTAIAEATLVHEFGHGLHTAHDPSQWLRVQQHAMRGTQPVPNAAPSALDVSHYATNSGLEFVAEVFTGQVYGESFPVGVRNDYDEWGGPPLPSPQAPPPRPALTPERVNEIYQVQREVSNEQLARIRSGGETRFDTVTSSDGGVTVRVEHATRDPDWPVKKDALQGALDKVSGAGYRFPGPVTVSLAPPGTTGVLTQMLHLRDPNTGTQSWHLLFGPNVFRPNDASGADYGVRGGVGESGMRGVAHRVADARYEAKHKLQSLYPGNHKPRSNTYRRAVAEATFVHELGHGLHTAQDPSQWLRVQDHALQGTPPTSNAAQSAMDVSHYATNSGLEFVAEVFTAQVYGEALPHDVRGEYAEWGGPQSTNPPAPRAPLPGDADHGGSTTGEPGRNPTDQTTTDDRSGPGTRDSEGSPGRPARPGRDVPPLDPELRAKLDETPWVERRKYRQLPSQDSRSGLVPPGEGVPPKRIVPGRPYGEHTAFDVRRAQVGDQGVTEVRVVVRVNPDPGSTADPDAVWAEASKGVDDYFNSRDLRLPNGDQLRVRIERAEGDQPAHHEVRITESGRNDQRNWRPGQPGLVYAHEVGHMIGLPDEYNPSGEADGLTITGTLMGGETTYRDADGTIREMPGVQIPDRYLRVLDQHIGDLSADTGPSSSRTSPEGSSGDRGERGGPDRSRAESDAPHDLDAPPAPGSRREQAVEQREMELSRKYHTRIGPAPGTDGKHFSHSMLDRIDTVLGGLPPLHVRDNPFLDSIVRSESSSGASRYNLDTNSIEVVNPGGMPSWLYTRLDRGIGWQRWLMDLGPLSQYEGLGARDALRIGGERRHVMGGVSDVLAHGNLVEWTLRHEVAHSVDNGHDWLENHAHEDRFGGWRVHVNSNGDHDLSSVADAVVTKVGMTPEQAARTDRSGSTTFDDALETALHPEGTRSDPGNLDRLLTDYGHHGPEYRAKVQQAIDFARAALRQPWTLDDGGGDRLTVDGRIYQVSPHNQWVSYQASARDNAVSNYQFSDPMEWFAEAYAAYHDPTPGPRDALTQEARDWFEHNAREATPAGSPRLGGTELAAPPHRHRGPRPRARRPTREPARASSRPPRTRPAVRARATRPTPTPANAGATTPGRRRTRPSTRPRGRHLRGRWTEPASPPPNAPRIPPNSARAANRDVRRFPRRVPPPPRRC</sequence>
<feature type="compositionally biased region" description="Basic and acidic residues" evidence="1">
    <location>
        <begin position="566"/>
        <end position="578"/>
    </location>
</feature>
<keyword evidence="3" id="KW-1185">Reference proteome</keyword>